<dbReference type="Proteomes" id="UP000289738">
    <property type="component" value="Chromosome B02"/>
</dbReference>
<feature type="transmembrane region" description="Helical" evidence="8">
    <location>
        <begin position="253"/>
        <end position="271"/>
    </location>
</feature>
<comment type="similarity">
    <text evidence="1">Belongs to the glycosyltransferase GT106 family.</text>
</comment>
<evidence type="ECO:0000256" key="1">
    <source>
        <dbReference type="ARBA" id="ARBA00007737"/>
    </source>
</evidence>
<dbReference type="InterPro" id="IPR024709">
    <property type="entry name" value="FucosylTrfase_pln"/>
</dbReference>
<dbReference type="InterPro" id="IPR019378">
    <property type="entry name" value="GDP-Fuc_O-FucTrfase"/>
</dbReference>
<keyword evidence="8" id="KW-0472">Membrane</keyword>
<dbReference type="AlphaFoldDB" id="A0A445ABI4"/>
<keyword evidence="5" id="KW-0119">Carbohydrate metabolism</keyword>
<dbReference type="Pfam" id="PF10250">
    <property type="entry name" value="O-FucT"/>
    <property type="match status" value="1"/>
</dbReference>
<feature type="region of interest" description="Disordered" evidence="7">
    <location>
        <begin position="199"/>
        <end position="231"/>
    </location>
</feature>
<evidence type="ECO:0000256" key="2">
    <source>
        <dbReference type="ARBA" id="ARBA00022676"/>
    </source>
</evidence>
<evidence type="ECO:0000256" key="3">
    <source>
        <dbReference type="ARBA" id="ARBA00022679"/>
    </source>
</evidence>
<evidence type="ECO:0000313" key="10">
    <source>
        <dbReference type="Proteomes" id="UP000289738"/>
    </source>
</evidence>
<gene>
    <name evidence="9" type="ORF">Ahy_B02g057218</name>
</gene>
<reference evidence="9 10" key="1">
    <citation type="submission" date="2019-01" db="EMBL/GenBank/DDBJ databases">
        <title>Sequencing of cultivated peanut Arachis hypogaea provides insights into genome evolution and oil improvement.</title>
        <authorList>
            <person name="Chen X."/>
        </authorList>
    </citation>
    <scope>NUCLEOTIDE SEQUENCE [LARGE SCALE GENOMIC DNA]</scope>
    <source>
        <strain evidence="10">cv. Fuhuasheng</strain>
        <tissue evidence="9">Leaves</tissue>
    </source>
</reference>
<evidence type="ECO:0000256" key="6">
    <source>
        <dbReference type="ARBA" id="ARBA00030350"/>
    </source>
</evidence>
<comment type="caution">
    <text evidence="9">The sequence shown here is derived from an EMBL/GenBank/DDBJ whole genome shotgun (WGS) entry which is preliminary data.</text>
</comment>
<evidence type="ECO:0000256" key="4">
    <source>
        <dbReference type="ARBA" id="ARBA00023253"/>
    </source>
</evidence>
<organism evidence="9 10">
    <name type="scientific">Arachis hypogaea</name>
    <name type="common">Peanut</name>
    <dbReference type="NCBI Taxonomy" id="3818"/>
    <lineage>
        <taxon>Eukaryota</taxon>
        <taxon>Viridiplantae</taxon>
        <taxon>Streptophyta</taxon>
        <taxon>Embryophyta</taxon>
        <taxon>Tracheophyta</taxon>
        <taxon>Spermatophyta</taxon>
        <taxon>Magnoliopsida</taxon>
        <taxon>eudicotyledons</taxon>
        <taxon>Gunneridae</taxon>
        <taxon>Pentapetalae</taxon>
        <taxon>rosids</taxon>
        <taxon>fabids</taxon>
        <taxon>Fabales</taxon>
        <taxon>Fabaceae</taxon>
        <taxon>Papilionoideae</taxon>
        <taxon>50 kb inversion clade</taxon>
        <taxon>dalbergioids sensu lato</taxon>
        <taxon>Dalbergieae</taxon>
        <taxon>Pterocarpus clade</taxon>
        <taxon>Arachis</taxon>
    </lineage>
</organism>
<keyword evidence="10" id="KW-1185">Reference proteome</keyword>
<keyword evidence="4" id="KW-0294">Fucose metabolism</keyword>
<keyword evidence="3" id="KW-0808">Transferase</keyword>
<evidence type="ECO:0000256" key="5">
    <source>
        <dbReference type="ARBA" id="ARBA00023277"/>
    </source>
</evidence>
<proteinExistence type="inferred from homology"/>
<evidence type="ECO:0000256" key="7">
    <source>
        <dbReference type="SAM" id="MobiDB-lite"/>
    </source>
</evidence>
<dbReference type="EMBL" id="SDMP01000012">
    <property type="protein sequence ID" value="RYR23728.1"/>
    <property type="molecule type" value="Genomic_DNA"/>
</dbReference>
<evidence type="ECO:0000256" key="8">
    <source>
        <dbReference type="SAM" id="Phobius"/>
    </source>
</evidence>
<sequence>MLTNILLNQRHKKPNCSLLLTLSVLSSPPSSPLLACGLHLLTAPFFCVLPSLLFLSVAYVTSVLSCPFAVASAVVSSLAAGADGSDLPLSLSSLIQFQYGFIWIIPNEKEKIGLTRRFPLLSANRGACSRQPQNPVLSKEQRVVLSAIAVSTLPGDGLLHYSFQSQFWIFFCDHPPGTVPSLNPPGRRICNPMHGYSRLGGGARSSSSPPLSPRFRHGRSKGSSCSRGSSKEDTNWMEKLAFLLMSAVFRRRGLLLFAPLLYISGMLLYMGSLSFDVVSIKDGVVVVHKRAPPGSVYRSPQVFEKLWPFMVDEGAQANANATGNALMKSWNLKEHKGWKPCANKSVPQTELPKSNGFLIIEANGGLNQQRLSICDAVAVAGLLNATLVIPIFHLNSVWRDKSNFGDIFDEDFFIETLGNRVHVVRELPSDILQRFNNNISNIVNLRVKAWSSPAHYLQKVLPQLLEMGAIRIAPFSNRLAQDVPSKIQELRCFANFGALRFSESIRTLAESMVNRMVEHSSHSGGKYVSVHLRFEEDMVAFSCCEYDAGEEEKHEMDIARERSWRGKFRRRHRVIKPGVNRVDGRCPLTPLEVGMMLRGMGYDNTTSVYVAAGKIYKAQKYMAPLRQMFPRLQTKNTLATPEELAQFMGYSSRLAALDYTVCLHSEVFVTTQGGNFPHFLMGHRRYIYGGHAKTIKPDKRKLALLFDNPNIRWEVFKQQMKDMLHHSDQKGIELKKPGASLYTFPMPDCMCKQEEARSRNCSSGKCMMF</sequence>
<protein>
    <recommendedName>
        <fullName evidence="6">O-fucosyltransferase family protein</fullName>
    </recommendedName>
</protein>
<keyword evidence="8" id="KW-0812">Transmembrane</keyword>
<accession>A0A445ABI4</accession>
<dbReference type="PANTHER" id="PTHR31288:SF22">
    <property type="entry name" value="O-FUCOSYLTRANSFERASE 9"/>
    <property type="match status" value="1"/>
</dbReference>
<dbReference type="GO" id="GO:0006004">
    <property type="term" value="P:fucose metabolic process"/>
    <property type="evidence" value="ECO:0007669"/>
    <property type="project" value="UniProtKB-KW"/>
</dbReference>
<dbReference type="CDD" id="cd11299">
    <property type="entry name" value="O-FucT_plant"/>
    <property type="match status" value="1"/>
</dbReference>
<name>A0A445ABI4_ARAHY</name>
<dbReference type="STRING" id="3818.A0A445ABI4"/>
<keyword evidence="2" id="KW-0328">Glycosyltransferase</keyword>
<dbReference type="GO" id="GO:0016757">
    <property type="term" value="F:glycosyltransferase activity"/>
    <property type="evidence" value="ECO:0007669"/>
    <property type="project" value="UniProtKB-KW"/>
</dbReference>
<dbReference type="Gene3D" id="3.40.50.11350">
    <property type="match status" value="1"/>
</dbReference>
<evidence type="ECO:0000313" key="9">
    <source>
        <dbReference type="EMBL" id="RYR23728.1"/>
    </source>
</evidence>
<keyword evidence="8" id="KW-1133">Transmembrane helix</keyword>
<dbReference type="PANTHER" id="PTHR31288">
    <property type="entry name" value="O-FUCOSYLTRANSFERASE FAMILY PROTEIN"/>
    <property type="match status" value="1"/>
</dbReference>